<accession>A0A450Y5I1</accession>
<gene>
    <name evidence="3" type="ORF">BECKSD772D_GA0070982_101211</name>
    <name evidence="2" type="ORF">BECKSD772E_GA0070983_100627</name>
    <name evidence="1" type="ORF">BECKSD772F_GA0070984_100527</name>
</gene>
<reference evidence="1" key="1">
    <citation type="submission" date="2019-02" db="EMBL/GenBank/DDBJ databases">
        <authorList>
            <person name="Gruber-Vodicka R. H."/>
            <person name="Seah K. B. B."/>
        </authorList>
    </citation>
    <scope>NUCLEOTIDE SEQUENCE</scope>
    <source>
        <strain evidence="3">BECK_S127</strain>
        <strain evidence="2">BECK_S1320</strain>
        <strain evidence="1">BECK_S1321</strain>
    </source>
</reference>
<evidence type="ECO:0000313" key="2">
    <source>
        <dbReference type="EMBL" id="VFK40390.1"/>
    </source>
</evidence>
<evidence type="ECO:0000313" key="1">
    <source>
        <dbReference type="EMBL" id="VFK36778.1"/>
    </source>
</evidence>
<dbReference type="EMBL" id="CAADFU010000006">
    <property type="protein sequence ID" value="VFK40390.1"/>
    <property type="molecule type" value="Genomic_DNA"/>
</dbReference>
<dbReference type="EMBL" id="CAADHB010000012">
    <property type="protein sequence ID" value="VFK78335.1"/>
    <property type="molecule type" value="Genomic_DNA"/>
</dbReference>
<proteinExistence type="predicted"/>
<name>A0A450Y5I1_9GAMM</name>
<evidence type="ECO:0000313" key="3">
    <source>
        <dbReference type="EMBL" id="VFK78335.1"/>
    </source>
</evidence>
<dbReference type="AlphaFoldDB" id="A0A450Y5I1"/>
<dbReference type="EMBL" id="CAADFR010000005">
    <property type="protein sequence ID" value="VFK36778.1"/>
    <property type="molecule type" value="Genomic_DNA"/>
</dbReference>
<organism evidence="1">
    <name type="scientific">Candidatus Kentrum sp. SD</name>
    <dbReference type="NCBI Taxonomy" id="2126332"/>
    <lineage>
        <taxon>Bacteria</taxon>
        <taxon>Pseudomonadati</taxon>
        <taxon>Pseudomonadota</taxon>
        <taxon>Gammaproteobacteria</taxon>
        <taxon>Candidatus Kentrum</taxon>
    </lineage>
</organism>
<sequence length="90" mass="10653">MEQPVDNNPPEEKHLTELLRLLLKQEQAMLPYEIATKLEITKEETDQLLNFALSEGWMEQVSGTFFRLPEDMRTTARRRIKNQQQENHDA</sequence>
<protein>
    <submittedName>
        <fullName evidence="1">Uncharacterized protein</fullName>
    </submittedName>
</protein>